<evidence type="ECO:0000313" key="2">
    <source>
        <dbReference type="EMBL" id="CCH32709.1"/>
    </source>
</evidence>
<keyword evidence="1" id="KW-0732">Signal</keyword>
<dbReference type="Pfam" id="PF03995">
    <property type="entry name" value="Inhibitor_I36"/>
    <property type="match status" value="1"/>
</dbReference>
<feature type="signal peptide" evidence="1">
    <location>
        <begin position="1"/>
        <end position="29"/>
    </location>
</feature>
<evidence type="ECO:0000256" key="1">
    <source>
        <dbReference type="SAM" id="SignalP"/>
    </source>
</evidence>
<dbReference type="STRING" id="1179773.BN6_54500"/>
<dbReference type="EMBL" id="HE804045">
    <property type="protein sequence ID" value="CCH32709.1"/>
    <property type="molecule type" value="Genomic_DNA"/>
</dbReference>
<keyword evidence="3" id="KW-1185">Reference proteome</keyword>
<dbReference type="eggNOG" id="ENOG5031VVG">
    <property type="taxonomic scope" value="Bacteria"/>
</dbReference>
<dbReference type="HOGENOM" id="CLU_1926059_0_0_11"/>
<evidence type="ECO:0000313" key="3">
    <source>
        <dbReference type="Proteomes" id="UP000006281"/>
    </source>
</evidence>
<feature type="chain" id="PRO_5003837274" evidence="1">
    <location>
        <begin position="30"/>
        <end position="131"/>
    </location>
</feature>
<dbReference type="BioCyc" id="SESP1179773:BN6_RS26340-MONOMER"/>
<accession>K0K734</accession>
<gene>
    <name evidence="2" type="ordered locus">BN6_54500</name>
</gene>
<reference evidence="2 3" key="1">
    <citation type="journal article" date="2012" name="BMC Genomics">
        <title>Complete genome sequence of Saccharothrix espanaensis DSM 44229T and comparison to the other completely sequenced Pseudonocardiaceae.</title>
        <authorList>
            <person name="Strobel T."/>
            <person name="Al-Dilaimi A."/>
            <person name="Blom J."/>
            <person name="Gessner A."/>
            <person name="Kalinowski J."/>
            <person name="Luzhetska M."/>
            <person name="Puhler A."/>
            <person name="Szczepanowski R."/>
            <person name="Bechthold A."/>
            <person name="Ruckert C."/>
        </authorList>
    </citation>
    <scope>NUCLEOTIDE SEQUENCE [LARGE SCALE GENOMIC DNA]</scope>
    <source>
        <strain evidence="3">ATCC 51144 / DSM 44229 / JCM 9112 / NBRC 15066 / NRRL 15764</strain>
    </source>
</reference>
<dbReference type="KEGG" id="sesp:BN6_54500"/>
<name>K0K734_SACES</name>
<dbReference type="PATRIC" id="fig|1179773.3.peg.5492"/>
<dbReference type="Proteomes" id="UP000006281">
    <property type="component" value="Chromosome"/>
</dbReference>
<proteinExistence type="predicted"/>
<dbReference type="AlphaFoldDB" id="K0K734"/>
<sequence length="131" mass="13648">MGFARKSTLLGAVLAAVLGLTMAAGPAGAAGKNGSLESGEFGLYYLTGQSGWVFDLYVSDSNFADDNFPGTGVSADNNTESYRNRDSFWWHVFTGAGYTGSHGCLSPGYVGNASATYKNTISSAYYSSSSC</sequence>
<organism evidence="2 3">
    <name type="scientific">Saccharothrix espanaensis (strain ATCC 51144 / DSM 44229 / JCM 9112 / NBRC 15066 / NRRL 15764)</name>
    <dbReference type="NCBI Taxonomy" id="1179773"/>
    <lineage>
        <taxon>Bacteria</taxon>
        <taxon>Bacillati</taxon>
        <taxon>Actinomycetota</taxon>
        <taxon>Actinomycetes</taxon>
        <taxon>Pseudonocardiales</taxon>
        <taxon>Pseudonocardiaceae</taxon>
        <taxon>Saccharothrix</taxon>
    </lineage>
</organism>
<protein>
    <submittedName>
        <fullName evidence="2">Putative secreted protein</fullName>
    </submittedName>
</protein>
<dbReference type="RefSeq" id="WP_015102821.1">
    <property type="nucleotide sequence ID" value="NC_019673.1"/>
</dbReference>
<dbReference type="OrthoDB" id="4304787at2"/>